<evidence type="ECO:0000256" key="4">
    <source>
        <dbReference type="SAM" id="Phobius"/>
    </source>
</evidence>
<keyword evidence="3" id="KW-0687">Ribonucleoprotein</keyword>
<dbReference type="EMBL" id="PKPP01000285">
    <property type="protein sequence ID" value="PWA94788.1"/>
    <property type="molecule type" value="Genomic_DNA"/>
</dbReference>
<dbReference type="PANTHER" id="PTHR10114">
    <property type="entry name" value="60S RIBOSOMAL PROTEIN L36"/>
    <property type="match status" value="1"/>
</dbReference>
<evidence type="ECO:0000256" key="1">
    <source>
        <dbReference type="ARBA" id="ARBA00006509"/>
    </source>
</evidence>
<dbReference type="InterPro" id="IPR000509">
    <property type="entry name" value="Ribosomal_eL36"/>
</dbReference>
<dbReference type="Pfam" id="PF01158">
    <property type="entry name" value="Ribosomal_L36e"/>
    <property type="match status" value="1"/>
</dbReference>
<protein>
    <submittedName>
        <fullName evidence="5">60S ribosomal protein L36-3</fullName>
    </submittedName>
</protein>
<gene>
    <name evidence="5" type="ORF">CTI12_AA056580</name>
</gene>
<dbReference type="FunFam" id="1.10.10.1760:FF:000001">
    <property type="entry name" value="60S ribosomal protein L36"/>
    <property type="match status" value="1"/>
</dbReference>
<evidence type="ECO:0000256" key="2">
    <source>
        <dbReference type="ARBA" id="ARBA00022980"/>
    </source>
</evidence>
<evidence type="ECO:0000313" key="5">
    <source>
        <dbReference type="EMBL" id="PWA94788.1"/>
    </source>
</evidence>
<dbReference type="STRING" id="35608.A0A2U1Q9V4"/>
<dbReference type="InterPro" id="IPR038097">
    <property type="entry name" value="Ribosomal_eL36_sf"/>
</dbReference>
<keyword evidence="6" id="KW-1185">Reference proteome</keyword>
<feature type="transmembrane region" description="Helical" evidence="4">
    <location>
        <begin position="112"/>
        <end position="133"/>
    </location>
</feature>
<accession>A0A2U1Q9V4</accession>
<sequence length="134" mass="15191">MGPKQPNTGLSVGLNKGHIVTKKELAPCPSDRKGKTSKRVHFVRNVIREVAGFAPYRELLSFLRLERTNVPSKLLSEIWVLTREQRRRERRCPPCSARQGLLEVLRRKVSFVFVRVAAVSSVIFKLVLSVAILT</sequence>
<keyword evidence="4" id="KW-0472">Membrane</keyword>
<reference evidence="5 6" key="1">
    <citation type="journal article" date="2018" name="Mol. Plant">
        <title>The genome of Artemisia annua provides insight into the evolution of Asteraceae family and artemisinin biosynthesis.</title>
        <authorList>
            <person name="Shen Q."/>
            <person name="Zhang L."/>
            <person name="Liao Z."/>
            <person name="Wang S."/>
            <person name="Yan T."/>
            <person name="Shi P."/>
            <person name="Liu M."/>
            <person name="Fu X."/>
            <person name="Pan Q."/>
            <person name="Wang Y."/>
            <person name="Lv Z."/>
            <person name="Lu X."/>
            <person name="Zhang F."/>
            <person name="Jiang W."/>
            <person name="Ma Y."/>
            <person name="Chen M."/>
            <person name="Hao X."/>
            <person name="Li L."/>
            <person name="Tang Y."/>
            <person name="Lv G."/>
            <person name="Zhou Y."/>
            <person name="Sun X."/>
            <person name="Brodelius P.E."/>
            <person name="Rose J.K.C."/>
            <person name="Tang K."/>
        </authorList>
    </citation>
    <scope>NUCLEOTIDE SEQUENCE [LARGE SCALE GENOMIC DNA]</scope>
    <source>
        <strain evidence="6">cv. Huhao1</strain>
        <tissue evidence="5">Leaf</tissue>
    </source>
</reference>
<keyword evidence="4" id="KW-1133">Transmembrane helix</keyword>
<organism evidence="5 6">
    <name type="scientific">Artemisia annua</name>
    <name type="common">Sweet wormwood</name>
    <dbReference type="NCBI Taxonomy" id="35608"/>
    <lineage>
        <taxon>Eukaryota</taxon>
        <taxon>Viridiplantae</taxon>
        <taxon>Streptophyta</taxon>
        <taxon>Embryophyta</taxon>
        <taxon>Tracheophyta</taxon>
        <taxon>Spermatophyta</taxon>
        <taxon>Magnoliopsida</taxon>
        <taxon>eudicotyledons</taxon>
        <taxon>Gunneridae</taxon>
        <taxon>Pentapetalae</taxon>
        <taxon>asterids</taxon>
        <taxon>campanulids</taxon>
        <taxon>Asterales</taxon>
        <taxon>Asteraceae</taxon>
        <taxon>Asteroideae</taxon>
        <taxon>Anthemideae</taxon>
        <taxon>Artemisiinae</taxon>
        <taxon>Artemisia</taxon>
    </lineage>
</organism>
<comment type="caution">
    <text evidence="5">The sequence shown here is derived from an EMBL/GenBank/DDBJ whole genome shotgun (WGS) entry which is preliminary data.</text>
</comment>
<evidence type="ECO:0000256" key="3">
    <source>
        <dbReference type="ARBA" id="ARBA00023274"/>
    </source>
</evidence>
<evidence type="ECO:0000313" key="6">
    <source>
        <dbReference type="Proteomes" id="UP000245207"/>
    </source>
</evidence>
<dbReference type="Proteomes" id="UP000245207">
    <property type="component" value="Unassembled WGS sequence"/>
</dbReference>
<dbReference type="AlphaFoldDB" id="A0A2U1Q9V4"/>
<keyword evidence="2 5" id="KW-0689">Ribosomal protein</keyword>
<name>A0A2U1Q9V4_ARTAN</name>
<dbReference type="GO" id="GO:0005840">
    <property type="term" value="C:ribosome"/>
    <property type="evidence" value="ECO:0007669"/>
    <property type="project" value="UniProtKB-KW"/>
</dbReference>
<dbReference type="GO" id="GO:1990904">
    <property type="term" value="C:ribonucleoprotein complex"/>
    <property type="evidence" value="ECO:0007669"/>
    <property type="project" value="UniProtKB-KW"/>
</dbReference>
<comment type="similarity">
    <text evidence="1">Belongs to the eukaryotic ribosomal protein eL36 family.</text>
</comment>
<dbReference type="GO" id="GO:0006412">
    <property type="term" value="P:translation"/>
    <property type="evidence" value="ECO:0007669"/>
    <property type="project" value="InterPro"/>
</dbReference>
<dbReference type="GO" id="GO:0003735">
    <property type="term" value="F:structural constituent of ribosome"/>
    <property type="evidence" value="ECO:0007669"/>
    <property type="project" value="InterPro"/>
</dbReference>
<dbReference type="OrthoDB" id="877766at2759"/>
<proteinExistence type="inferred from homology"/>
<dbReference type="Gene3D" id="1.10.10.1760">
    <property type="entry name" value="60S ribosomal protein L36"/>
    <property type="match status" value="1"/>
</dbReference>
<keyword evidence="4" id="KW-0812">Transmembrane</keyword>